<dbReference type="GO" id="GO:0046872">
    <property type="term" value="F:metal ion binding"/>
    <property type="evidence" value="ECO:0007669"/>
    <property type="project" value="UniProtKB-KW"/>
</dbReference>
<dbReference type="CDD" id="cd09455">
    <property type="entry name" value="LIM1_Enigma_like_1"/>
    <property type="match status" value="1"/>
</dbReference>
<evidence type="ECO:0000256" key="6">
    <source>
        <dbReference type="PROSITE-ProRule" id="PRU00125"/>
    </source>
</evidence>
<dbReference type="InterPro" id="IPR036034">
    <property type="entry name" value="PDZ_sf"/>
</dbReference>
<keyword evidence="2" id="KW-0963">Cytoplasm</keyword>
<feature type="compositionally biased region" description="Polar residues" evidence="7">
    <location>
        <begin position="503"/>
        <end position="512"/>
    </location>
</feature>
<feature type="compositionally biased region" description="Low complexity" evidence="7">
    <location>
        <begin position="597"/>
        <end position="625"/>
    </location>
</feature>
<dbReference type="CDD" id="cd08368">
    <property type="entry name" value="LIM"/>
    <property type="match status" value="1"/>
</dbReference>
<dbReference type="Gene3D" id="2.10.110.10">
    <property type="entry name" value="Cysteine Rich Protein"/>
    <property type="match status" value="4"/>
</dbReference>
<keyword evidence="10" id="KW-1185">Reference proteome</keyword>
<dbReference type="GO" id="GO:0051371">
    <property type="term" value="F:muscle alpha-actinin binding"/>
    <property type="evidence" value="ECO:0007669"/>
    <property type="project" value="TreeGrafter"/>
</dbReference>
<comment type="subcellular location">
    <subcellularLocation>
        <location evidence="1">Cytoplasm</location>
    </subcellularLocation>
</comment>
<dbReference type="GO" id="GO:0005912">
    <property type="term" value="C:adherens junction"/>
    <property type="evidence" value="ECO:0007669"/>
    <property type="project" value="TreeGrafter"/>
</dbReference>
<dbReference type="CDD" id="cd09360">
    <property type="entry name" value="LIM_ALP_like"/>
    <property type="match status" value="1"/>
</dbReference>
<feature type="domain" description="PDZ" evidence="9">
    <location>
        <begin position="8"/>
        <end position="90"/>
    </location>
</feature>
<evidence type="ECO:0000259" key="8">
    <source>
        <dbReference type="PROSITE" id="PS50023"/>
    </source>
</evidence>
<dbReference type="GO" id="GO:0030036">
    <property type="term" value="P:actin cytoskeleton organization"/>
    <property type="evidence" value="ECO:0007669"/>
    <property type="project" value="TreeGrafter"/>
</dbReference>
<dbReference type="SMART" id="SM00132">
    <property type="entry name" value="LIM"/>
    <property type="match status" value="4"/>
</dbReference>
<dbReference type="GO" id="GO:0061061">
    <property type="term" value="P:muscle structure development"/>
    <property type="evidence" value="ECO:0007669"/>
    <property type="project" value="TreeGrafter"/>
</dbReference>
<feature type="domain" description="LIM zinc-binding" evidence="8">
    <location>
        <begin position="826"/>
        <end position="881"/>
    </location>
</feature>
<evidence type="ECO:0000256" key="1">
    <source>
        <dbReference type="ARBA" id="ARBA00004496"/>
    </source>
</evidence>
<dbReference type="PANTHER" id="PTHR24214">
    <property type="entry name" value="PDZ AND LIM DOMAIN PROTEIN ZASP"/>
    <property type="match status" value="1"/>
</dbReference>
<evidence type="ECO:0000313" key="10">
    <source>
        <dbReference type="Proteomes" id="UP001652661"/>
    </source>
</evidence>
<feature type="region of interest" description="Disordered" evidence="7">
    <location>
        <begin position="257"/>
        <end position="289"/>
    </location>
</feature>
<organism evidence="10 11">
    <name type="scientific">Drosophila kikkawai</name>
    <name type="common">Fruit fly</name>
    <dbReference type="NCBI Taxonomy" id="30033"/>
    <lineage>
        <taxon>Eukaryota</taxon>
        <taxon>Metazoa</taxon>
        <taxon>Ecdysozoa</taxon>
        <taxon>Arthropoda</taxon>
        <taxon>Hexapoda</taxon>
        <taxon>Insecta</taxon>
        <taxon>Pterygota</taxon>
        <taxon>Neoptera</taxon>
        <taxon>Endopterygota</taxon>
        <taxon>Diptera</taxon>
        <taxon>Brachycera</taxon>
        <taxon>Muscomorpha</taxon>
        <taxon>Ephydroidea</taxon>
        <taxon>Drosophilidae</taxon>
        <taxon>Drosophila</taxon>
        <taxon>Sophophora</taxon>
    </lineage>
</organism>
<dbReference type="PROSITE" id="PS50023">
    <property type="entry name" value="LIM_DOMAIN_2"/>
    <property type="match status" value="3"/>
</dbReference>
<feature type="region of interest" description="Disordered" evidence="7">
    <location>
        <begin position="556"/>
        <end position="642"/>
    </location>
</feature>
<evidence type="ECO:0000256" key="5">
    <source>
        <dbReference type="ARBA" id="ARBA00023038"/>
    </source>
</evidence>
<evidence type="ECO:0000256" key="2">
    <source>
        <dbReference type="ARBA" id="ARBA00022490"/>
    </source>
</evidence>
<dbReference type="FunFam" id="2.30.42.10:FF:000118">
    <property type="entry name" value="Uncharacterized protein, isoform Z"/>
    <property type="match status" value="1"/>
</dbReference>
<dbReference type="Proteomes" id="UP001652661">
    <property type="component" value="Chromosome 2R"/>
</dbReference>
<dbReference type="CDD" id="cd23068">
    <property type="entry name" value="PDZ_ZASP52-like"/>
    <property type="match status" value="1"/>
</dbReference>
<dbReference type="InterPro" id="IPR050604">
    <property type="entry name" value="PDZ-LIM_domain"/>
</dbReference>
<dbReference type="PROSITE" id="PS00478">
    <property type="entry name" value="LIM_DOMAIN_1"/>
    <property type="match status" value="1"/>
</dbReference>
<dbReference type="FunFam" id="2.10.110.10:FF:000067">
    <property type="entry name" value="Uncharacterized protein, isoform Z"/>
    <property type="match status" value="1"/>
</dbReference>
<dbReference type="GO" id="GO:0030018">
    <property type="term" value="C:Z disc"/>
    <property type="evidence" value="ECO:0007669"/>
    <property type="project" value="TreeGrafter"/>
</dbReference>
<feature type="compositionally biased region" description="Low complexity" evidence="7">
    <location>
        <begin position="562"/>
        <end position="577"/>
    </location>
</feature>
<name>A0A6P4JCM8_DROKI</name>
<dbReference type="PROSITE" id="PS50106">
    <property type="entry name" value="PDZ"/>
    <property type="match status" value="1"/>
</dbReference>
<dbReference type="Pfam" id="PF00412">
    <property type="entry name" value="LIM"/>
    <property type="match status" value="4"/>
</dbReference>
<protein>
    <submittedName>
        <fullName evidence="11">PDZ and LIM domain protein Zasp isoform X10</fullName>
    </submittedName>
</protein>
<evidence type="ECO:0000313" key="11">
    <source>
        <dbReference type="RefSeq" id="XP_017033266.1"/>
    </source>
</evidence>
<dbReference type="FunFam" id="2.10.110.10:FF:000073">
    <property type="entry name" value="Uncharacterized protein, isoform Z"/>
    <property type="match status" value="1"/>
</dbReference>
<sequence>MAQPQLLQVKLSRFDAQPWGFRLQGGTDFAQPLLVQKVNAGSLSEQAGLQPGDAVIKINDVDVFNLRHKDAQDIVVRSGNNFVITVQRGGSTWRPHVTPTGNVPQPNSPYLQTVTKTSLAHQQQDSQHIGCGYNNAARPFTNGGDGGVKSIVNKQYNTPVGIYSDESIAETLSAQAEVLAGGVLGVNFKKNEKEYQGDRSEVLKFLREEETGQSTPEPHSPANFYWTQSHAIGGNERRTPLHHQPDERIGVPLQSNTLAPAAPHRPSLPVAPKDKEEQPRQDQEQPDPRIIVLPICPGLQGPEYKAEMEAAAAALASGQDGRPRPLSASGHPACQLCGVGIVGVFVRIKDKNLHVECFKCATCGTSLKNQGYYNFNNKLYCDIHAKQAAINNPPAGTEGYVPVPIKPNTKLSANTISSALNSHGYGGGSNGYSNGNSTPAPAPVASPQATVTATATAVAAAATPAPVAAPLTATDSSAAAATATTVATSDIMSANVADEPSSIYGQINTNPAPSAPGGGDQPFEYVTLTGNVIRSVQAPGKGAAPGYKVNQGYARPFGAAAPKSPVSYPPQQQQQSPRPAPGGQNPYATLPRSNAGQQGRNVRYQQQQQQQQQQYSTQQQKQQYRNSYPMGSNYSTPSQSPYITSYNTNNNNFNNNNNNYSTYNNNNSVYRGAGGKSGGVFGATSAPKRGRGILNKAAGPGVRIPLCNSCNVQIRGPFITALGKIWCPDHFICVNGNCRRPLQDIGFVEEKGDLYCEYCFEKYLAPTCSKCAGKIKGDCLNAIGKHFHPECFTCGQCGKIFGNTPFFLEDGNAYCEADWNELFTTKCFACGFPVEAGDRWVEALNHNYHSQCFNCTFCKQNLEGQSFYNKGGRPFCKNHAR</sequence>
<dbReference type="InterPro" id="IPR006643">
    <property type="entry name" value="Zasp-like_motif"/>
</dbReference>
<gene>
    <name evidence="11" type="primary">Zasp52</name>
</gene>
<dbReference type="OrthoDB" id="5911912at2759"/>
<dbReference type="GO" id="GO:0001725">
    <property type="term" value="C:stress fiber"/>
    <property type="evidence" value="ECO:0007669"/>
    <property type="project" value="TreeGrafter"/>
</dbReference>
<dbReference type="SUPFAM" id="SSF57716">
    <property type="entry name" value="Glucocorticoid receptor-like (DNA-binding domain)"/>
    <property type="match status" value="5"/>
</dbReference>
<feature type="domain" description="LIM zinc-binding" evidence="8">
    <location>
        <begin position="332"/>
        <end position="391"/>
    </location>
</feature>
<dbReference type="SUPFAM" id="SSF50156">
    <property type="entry name" value="PDZ domain-like"/>
    <property type="match status" value="1"/>
</dbReference>
<dbReference type="GO" id="GO:0003779">
    <property type="term" value="F:actin binding"/>
    <property type="evidence" value="ECO:0007669"/>
    <property type="project" value="TreeGrafter"/>
</dbReference>
<dbReference type="InterPro" id="IPR031847">
    <property type="entry name" value="PDLI1-4/Zasp-like_mid"/>
</dbReference>
<dbReference type="SMART" id="SM00228">
    <property type="entry name" value="PDZ"/>
    <property type="match status" value="1"/>
</dbReference>
<dbReference type="SMART" id="SM00735">
    <property type="entry name" value="ZM"/>
    <property type="match status" value="1"/>
</dbReference>
<dbReference type="FunFam" id="2.10.110.10:FF:000060">
    <property type="entry name" value="Uncharacterized protein, isoform Z"/>
    <property type="match status" value="1"/>
</dbReference>
<dbReference type="CDD" id="cd09461">
    <property type="entry name" value="LIM3_Enigma_like_1"/>
    <property type="match status" value="1"/>
</dbReference>
<reference evidence="10" key="1">
    <citation type="submission" date="2025-05" db="UniProtKB">
        <authorList>
            <consortium name="RefSeq"/>
        </authorList>
    </citation>
    <scope>NUCLEOTIDE SEQUENCE [LARGE SCALE GENOMIC DNA]</scope>
    <source>
        <strain evidence="10">14028-0561.14</strain>
    </source>
</reference>
<feature type="domain" description="LIM zinc-binding" evidence="8">
    <location>
        <begin position="766"/>
        <end position="825"/>
    </location>
</feature>
<evidence type="ECO:0000256" key="4">
    <source>
        <dbReference type="ARBA" id="ARBA00022833"/>
    </source>
</evidence>
<dbReference type="RefSeq" id="XP_017033266.1">
    <property type="nucleotide sequence ID" value="XM_017177777.3"/>
</dbReference>
<keyword evidence="5 6" id="KW-0440">LIM domain</keyword>
<dbReference type="Pfam" id="PF00595">
    <property type="entry name" value="PDZ"/>
    <property type="match status" value="1"/>
</dbReference>
<proteinExistence type="predicted"/>
<dbReference type="InterPro" id="IPR001781">
    <property type="entry name" value="Znf_LIM"/>
</dbReference>
<feature type="region of interest" description="Disordered" evidence="7">
    <location>
        <begin position="502"/>
        <end position="523"/>
    </location>
</feature>
<dbReference type="AlphaFoldDB" id="A0A6P4JCM8"/>
<evidence type="ECO:0000256" key="7">
    <source>
        <dbReference type="SAM" id="MobiDB-lite"/>
    </source>
</evidence>
<keyword evidence="4 6" id="KW-0862">Zinc</keyword>
<dbReference type="PANTHER" id="PTHR24214:SF38">
    <property type="entry name" value="PDZ AND LIM DOMAIN PROTEIN ZASP-RELATED"/>
    <property type="match status" value="1"/>
</dbReference>
<evidence type="ECO:0000259" key="9">
    <source>
        <dbReference type="PROSITE" id="PS50106"/>
    </source>
</evidence>
<reference evidence="11" key="2">
    <citation type="submission" date="2025-08" db="UniProtKB">
        <authorList>
            <consortium name="RefSeq"/>
        </authorList>
    </citation>
    <scope>IDENTIFICATION</scope>
    <source>
        <strain evidence="11">14028-0561.14</strain>
        <tissue evidence="11">Whole fly</tissue>
    </source>
</reference>
<dbReference type="FunFam" id="2.10.110.10:FF:000069">
    <property type="entry name" value="Uncharacterized protein, isoform Z"/>
    <property type="match status" value="1"/>
</dbReference>
<feature type="compositionally biased region" description="Polar residues" evidence="7">
    <location>
        <begin position="629"/>
        <end position="642"/>
    </location>
</feature>
<keyword evidence="3 6" id="KW-0479">Metal-binding</keyword>
<dbReference type="Pfam" id="PF15936">
    <property type="entry name" value="DUF4749"/>
    <property type="match status" value="1"/>
</dbReference>
<feature type="compositionally biased region" description="Basic and acidic residues" evidence="7">
    <location>
        <begin position="272"/>
        <end position="287"/>
    </location>
</feature>
<dbReference type="GO" id="GO:0031941">
    <property type="term" value="C:filamentous actin"/>
    <property type="evidence" value="ECO:0007669"/>
    <property type="project" value="TreeGrafter"/>
</dbReference>
<accession>A0A6P4JCM8</accession>
<dbReference type="Gene3D" id="2.30.42.10">
    <property type="match status" value="1"/>
</dbReference>
<dbReference type="InterPro" id="IPR001478">
    <property type="entry name" value="PDZ"/>
</dbReference>
<evidence type="ECO:0000256" key="3">
    <source>
        <dbReference type="ARBA" id="ARBA00022723"/>
    </source>
</evidence>